<dbReference type="EMBL" id="BJHY01000001">
    <property type="protein sequence ID" value="GDY70604.1"/>
    <property type="molecule type" value="Genomic_DNA"/>
</dbReference>
<evidence type="ECO:0000313" key="2">
    <source>
        <dbReference type="EMBL" id="GDY70604.1"/>
    </source>
</evidence>
<proteinExistence type="predicted"/>
<evidence type="ECO:0000256" key="1">
    <source>
        <dbReference type="SAM" id="MobiDB-lite"/>
    </source>
</evidence>
<organism evidence="2 3">
    <name type="scientific">Streptomyces avermitilis</name>
    <dbReference type="NCBI Taxonomy" id="33903"/>
    <lineage>
        <taxon>Bacteria</taxon>
        <taxon>Bacillati</taxon>
        <taxon>Actinomycetota</taxon>
        <taxon>Actinomycetes</taxon>
        <taxon>Kitasatosporales</taxon>
        <taxon>Streptomycetaceae</taxon>
        <taxon>Streptomyces</taxon>
    </lineage>
</organism>
<evidence type="ECO:0000313" key="3">
    <source>
        <dbReference type="Proteomes" id="UP000299211"/>
    </source>
</evidence>
<dbReference type="Proteomes" id="UP000299211">
    <property type="component" value="Unassembled WGS sequence"/>
</dbReference>
<dbReference type="AlphaFoldDB" id="A0A4D4MFQ8"/>
<name>A0A4D4MFQ8_STRAX</name>
<reference evidence="2 3" key="1">
    <citation type="submission" date="2019-04" db="EMBL/GenBank/DDBJ databases">
        <title>Draft genome sequences of Streptomyces avermitilis ATCC 31267.</title>
        <authorList>
            <person name="Komaki H."/>
            <person name="Tamura T."/>
            <person name="Hosoyama A."/>
        </authorList>
    </citation>
    <scope>NUCLEOTIDE SEQUENCE [LARGE SCALE GENOMIC DNA]</scope>
    <source>
        <strain evidence="2 3">ATCC 31267</strain>
    </source>
</reference>
<feature type="region of interest" description="Disordered" evidence="1">
    <location>
        <begin position="1"/>
        <end position="64"/>
    </location>
</feature>
<protein>
    <submittedName>
        <fullName evidence="2">Uncharacterized protein</fullName>
    </submittedName>
</protein>
<sequence>MDPAQKLVNSLPRPDVCSLGRENAAARRGSEGPGGEAEGLAAAGRRPFEPRVHKASPPPSIGDPAEILRVMPLAAIPELR</sequence>
<accession>A0A4D4MFQ8</accession>
<comment type="caution">
    <text evidence="2">The sequence shown here is derived from an EMBL/GenBank/DDBJ whole genome shotgun (WGS) entry which is preliminary data.</text>
</comment>
<gene>
    <name evidence="2" type="ORF">SAV31267_000890</name>
</gene>